<evidence type="ECO:0000256" key="18">
    <source>
        <dbReference type="RuleBase" id="RU003938"/>
    </source>
</evidence>
<dbReference type="Proteomes" id="UP000308430">
    <property type="component" value="Unassembled WGS sequence"/>
</dbReference>
<comment type="pathway">
    <text evidence="3 18">Phospholipid metabolism; CDP-diacylglycerol biosynthesis; CDP-diacylglycerol from sn-glycerol 3-phosphate: step 3/3.</text>
</comment>
<dbReference type="Pfam" id="PF01148">
    <property type="entry name" value="CTP_transf_1"/>
    <property type="match status" value="1"/>
</dbReference>
<feature type="transmembrane region" description="Helical" evidence="19">
    <location>
        <begin position="6"/>
        <end position="39"/>
    </location>
</feature>
<evidence type="ECO:0000313" key="21">
    <source>
        <dbReference type="Proteomes" id="UP000308430"/>
    </source>
</evidence>
<evidence type="ECO:0000256" key="15">
    <source>
        <dbReference type="ARBA" id="ARBA00023136"/>
    </source>
</evidence>
<comment type="pathway">
    <text evidence="4">Lipid metabolism.</text>
</comment>
<keyword evidence="14" id="KW-0443">Lipid metabolism</keyword>
<evidence type="ECO:0000256" key="12">
    <source>
        <dbReference type="ARBA" id="ARBA00022695"/>
    </source>
</evidence>
<accession>A0A4S4B3A6</accession>
<evidence type="ECO:0000256" key="14">
    <source>
        <dbReference type="ARBA" id="ARBA00023098"/>
    </source>
</evidence>
<keyword evidence="16" id="KW-0594">Phospholipid biosynthesis</keyword>
<dbReference type="AlphaFoldDB" id="A0A4S4B3A6"/>
<evidence type="ECO:0000256" key="5">
    <source>
        <dbReference type="ARBA" id="ARBA00010185"/>
    </source>
</evidence>
<comment type="caution">
    <text evidence="20">The sequence shown here is derived from an EMBL/GenBank/DDBJ whole genome shotgun (WGS) entry which is preliminary data.</text>
</comment>
<reference evidence="20 21" key="1">
    <citation type="submission" date="2019-04" db="EMBL/GenBank/DDBJ databases">
        <title>Azoarcus nasutitermitis sp. nov. isolated from termite nest.</title>
        <authorList>
            <person name="Lin S.-Y."/>
            <person name="Hameed A."/>
            <person name="Hsu Y.-H."/>
            <person name="Young C.-C."/>
        </authorList>
    </citation>
    <scope>NUCLEOTIDE SEQUENCE [LARGE SCALE GENOMIC DNA]</scope>
    <source>
        <strain evidence="20 21">CC-YHH838</strain>
    </source>
</reference>
<dbReference type="EMBL" id="SSOC01000002">
    <property type="protein sequence ID" value="THF66220.1"/>
    <property type="molecule type" value="Genomic_DNA"/>
</dbReference>
<protein>
    <recommendedName>
        <fullName evidence="7 18">Phosphatidate cytidylyltransferase</fullName>
        <ecNumber evidence="6 18">2.7.7.41</ecNumber>
    </recommendedName>
</protein>
<evidence type="ECO:0000256" key="10">
    <source>
        <dbReference type="ARBA" id="ARBA00022679"/>
    </source>
</evidence>
<feature type="transmembrane region" description="Helical" evidence="19">
    <location>
        <begin position="180"/>
        <end position="199"/>
    </location>
</feature>
<feature type="transmembrane region" description="Helical" evidence="19">
    <location>
        <begin position="84"/>
        <end position="104"/>
    </location>
</feature>
<keyword evidence="10 18" id="KW-0808">Transferase</keyword>
<proteinExistence type="inferred from homology"/>
<keyword evidence="9" id="KW-0444">Lipid biosynthesis</keyword>
<sequence length="275" mass="28572">MLKTRVITAVVLLAGLLGAIFLLPAIGWLALCALVCAAAGWEWGALTRMATPVRVTFAALLGAACLLIGLYAGLARPDGAPGAVLLPVYLLSALFWLAVVPFWLRHKWPVPGLASAILVGLVVLLPPALALAHLRQFGAWLLLAAMAICWIADIAAYFTGRAFGRRKLAPAISPGKSWEGVYGALLGVVVYGLLVNGLAQGPFSGAAGLLALSAALIVLTAVSVMGDLFESLLKRQVGLKDSGSLLPGHGGILDRIDSITSTLPLIGLAALWFAR</sequence>
<dbReference type="OrthoDB" id="9799199at2"/>
<dbReference type="PANTHER" id="PTHR46382:SF1">
    <property type="entry name" value="PHOSPHATIDATE CYTIDYLYLTRANSFERASE"/>
    <property type="match status" value="1"/>
</dbReference>
<comment type="subcellular location">
    <subcellularLocation>
        <location evidence="2">Cell membrane</location>
        <topology evidence="2">Multi-pass membrane protein</topology>
    </subcellularLocation>
</comment>
<name>A0A4S4B3A6_9RHOO</name>
<feature type="transmembrane region" description="Helical" evidence="19">
    <location>
        <begin position="137"/>
        <end position="159"/>
    </location>
</feature>
<dbReference type="PANTHER" id="PTHR46382">
    <property type="entry name" value="PHOSPHATIDATE CYTIDYLYLTRANSFERASE"/>
    <property type="match status" value="1"/>
</dbReference>
<evidence type="ECO:0000256" key="17">
    <source>
        <dbReference type="ARBA" id="ARBA00023264"/>
    </source>
</evidence>
<evidence type="ECO:0000256" key="11">
    <source>
        <dbReference type="ARBA" id="ARBA00022692"/>
    </source>
</evidence>
<evidence type="ECO:0000256" key="7">
    <source>
        <dbReference type="ARBA" id="ARBA00019373"/>
    </source>
</evidence>
<evidence type="ECO:0000256" key="3">
    <source>
        <dbReference type="ARBA" id="ARBA00005119"/>
    </source>
</evidence>
<evidence type="ECO:0000256" key="4">
    <source>
        <dbReference type="ARBA" id="ARBA00005189"/>
    </source>
</evidence>
<comment type="catalytic activity">
    <reaction evidence="1 18">
        <text>a 1,2-diacyl-sn-glycero-3-phosphate + CTP + H(+) = a CDP-1,2-diacyl-sn-glycerol + diphosphate</text>
        <dbReference type="Rhea" id="RHEA:16229"/>
        <dbReference type="ChEBI" id="CHEBI:15378"/>
        <dbReference type="ChEBI" id="CHEBI:33019"/>
        <dbReference type="ChEBI" id="CHEBI:37563"/>
        <dbReference type="ChEBI" id="CHEBI:58332"/>
        <dbReference type="ChEBI" id="CHEBI:58608"/>
        <dbReference type="EC" id="2.7.7.41"/>
    </reaction>
</comment>
<keyword evidence="15 19" id="KW-0472">Membrane</keyword>
<dbReference type="GO" id="GO:0016024">
    <property type="term" value="P:CDP-diacylglycerol biosynthetic process"/>
    <property type="evidence" value="ECO:0007669"/>
    <property type="project" value="UniProtKB-UniPathway"/>
</dbReference>
<evidence type="ECO:0000256" key="19">
    <source>
        <dbReference type="SAM" id="Phobius"/>
    </source>
</evidence>
<dbReference type="GO" id="GO:0004605">
    <property type="term" value="F:phosphatidate cytidylyltransferase activity"/>
    <property type="evidence" value="ECO:0007669"/>
    <property type="project" value="UniProtKB-EC"/>
</dbReference>
<keyword evidence="8" id="KW-1003">Cell membrane</keyword>
<gene>
    <name evidence="20" type="ORF">E6C76_05005</name>
</gene>
<evidence type="ECO:0000256" key="2">
    <source>
        <dbReference type="ARBA" id="ARBA00004651"/>
    </source>
</evidence>
<dbReference type="RefSeq" id="WP_136347169.1">
    <property type="nucleotide sequence ID" value="NZ_SSOC01000002.1"/>
</dbReference>
<dbReference type="UniPathway" id="UPA00557">
    <property type="reaction ID" value="UER00614"/>
</dbReference>
<evidence type="ECO:0000256" key="1">
    <source>
        <dbReference type="ARBA" id="ARBA00001698"/>
    </source>
</evidence>
<evidence type="ECO:0000256" key="9">
    <source>
        <dbReference type="ARBA" id="ARBA00022516"/>
    </source>
</evidence>
<evidence type="ECO:0000313" key="20">
    <source>
        <dbReference type="EMBL" id="THF66220.1"/>
    </source>
</evidence>
<dbReference type="PROSITE" id="PS01315">
    <property type="entry name" value="CDS"/>
    <property type="match status" value="1"/>
</dbReference>
<evidence type="ECO:0000256" key="13">
    <source>
        <dbReference type="ARBA" id="ARBA00022989"/>
    </source>
</evidence>
<feature type="transmembrane region" description="Helical" evidence="19">
    <location>
        <begin position="111"/>
        <end position="131"/>
    </location>
</feature>
<keyword evidence="21" id="KW-1185">Reference proteome</keyword>
<evidence type="ECO:0000256" key="8">
    <source>
        <dbReference type="ARBA" id="ARBA00022475"/>
    </source>
</evidence>
<evidence type="ECO:0000256" key="6">
    <source>
        <dbReference type="ARBA" id="ARBA00012487"/>
    </source>
</evidence>
<feature type="transmembrane region" description="Helical" evidence="19">
    <location>
        <begin position="205"/>
        <end position="226"/>
    </location>
</feature>
<dbReference type="InterPro" id="IPR000374">
    <property type="entry name" value="PC_trans"/>
</dbReference>
<keyword evidence="17" id="KW-1208">Phospholipid metabolism</keyword>
<feature type="transmembrane region" description="Helical" evidence="19">
    <location>
        <begin position="51"/>
        <end position="72"/>
    </location>
</feature>
<keyword evidence="11 18" id="KW-0812">Transmembrane</keyword>
<dbReference type="GO" id="GO:0005886">
    <property type="term" value="C:plasma membrane"/>
    <property type="evidence" value="ECO:0007669"/>
    <property type="project" value="UniProtKB-SubCell"/>
</dbReference>
<keyword evidence="12 18" id="KW-0548">Nucleotidyltransferase</keyword>
<evidence type="ECO:0000256" key="16">
    <source>
        <dbReference type="ARBA" id="ARBA00023209"/>
    </source>
</evidence>
<keyword evidence="13 19" id="KW-1133">Transmembrane helix</keyword>
<dbReference type="EC" id="2.7.7.41" evidence="6 18"/>
<comment type="similarity">
    <text evidence="5 18">Belongs to the CDS family.</text>
</comment>
<organism evidence="20 21">
    <name type="scientific">Pseudothauera nasutitermitis</name>
    <dbReference type="NCBI Taxonomy" id="2565930"/>
    <lineage>
        <taxon>Bacteria</taxon>
        <taxon>Pseudomonadati</taxon>
        <taxon>Pseudomonadota</taxon>
        <taxon>Betaproteobacteria</taxon>
        <taxon>Rhodocyclales</taxon>
        <taxon>Zoogloeaceae</taxon>
        <taxon>Pseudothauera</taxon>
    </lineage>
</organism>